<dbReference type="OrthoDB" id="7871683at2"/>
<sequence>MASGRKTVAPKAQMLADESFMSADDLREYMTEMQMAQASKFVSAMDKAEEARKKLVKALADKIEVTPEKIAEIKRTIAVKTRAAAERGETEVMVMRFPNTLCSDKGRAINNSERDWPESLTGRPRQAYEFWKEHLQPARYKLKALIIDWPGGLPGDVAFFLSWS</sequence>
<proteinExistence type="predicted"/>
<keyword evidence="2" id="KW-1185">Reference proteome</keyword>
<organism evidence="1 2">
    <name type="scientific">Bosea caraganae</name>
    <dbReference type="NCBI Taxonomy" id="2763117"/>
    <lineage>
        <taxon>Bacteria</taxon>
        <taxon>Pseudomonadati</taxon>
        <taxon>Pseudomonadota</taxon>
        <taxon>Alphaproteobacteria</taxon>
        <taxon>Hyphomicrobiales</taxon>
        <taxon>Boseaceae</taxon>
        <taxon>Bosea</taxon>
    </lineage>
</organism>
<name>A0A370LD24_9HYPH</name>
<dbReference type="AlphaFoldDB" id="A0A370LD24"/>
<gene>
    <name evidence="1" type="ORF">DWE98_01410</name>
</gene>
<comment type="caution">
    <text evidence="1">The sequence shown here is derived from an EMBL/GenBank/DDBJ whole genome shotgun (WGS) entry which is preliminary data.</text>
</comment>
<evidence type="ECO:0000313" key="2">
    <source>
        <dbReference type="Proteomes" id="UP000255207"/>
    </source>
</evidence>
<dbReference type="Proteomes" id="UP000255207">
    <property type="component" value="Unassembled WGS sequence"/>
</dbReference>
<evidence type="ECO:0000313" key="1">
    <source>
        <dbReference type="EMBL" id="RDJ29872.1"/>
    </source>
</evidence>
<dbReference type="EMBL" id="QQTP01000001">
    <property type="protein sequence ID" value="RDJ29872.1"/>
    <property type="molecule type" value="Genomic_DNA"/>
</dbReference>
<accession>A0A370LD24</accession>
<protein>
    <submittedName>
        <fullName evidence="1">Uncharacterized protein</fullName>
    </submittedName>
</protein>
<reference evidence="2" key="1">
    <citation type="submission" date="2018-07" db="EMBL/GenBank/DDBJ databases">
        <authorList>
            <person name="Safronova V.I."/>
            <person name="Chirak E.R."/>
            <person name="Sazanova A.L."/>
        </authorList>
    </citation>
    <scope>NUCLEOTIDE SEQUENCE [LARGE SCALE GENOMIC DNA]</scope>
    <source>
        <strain evidence="2">RCAM04685</strain>
    </source>
</reference>